<evidence type="ECO:0000313" key="2">
    <source>
        <dbReference type="EnsemblPlants" id="cds.evm.model.ctgX3.2"/>
    </source>
</evidence>
<dbReference type="Proteomes" id="UP000596661">
    <property type="component" value="Unassembled WGS sequence"/>
</dbReference>
<proteinExistence type="predicted"/>
<dbReference type="EnsemblPlants" id="evm.model.ctgX3.2">
    <property type="protein sequence ID" value="cds.evm.model.ctgX3.2"/>
    <property type="gene ID" value="evm.TU.ctgX3.2"/>
</dbReference>
<organism evidence="2 3">
    <name type="scientific">Cannabis sativa</name>
    <name type="common">Hemp</name>
    <name type="synonym">Marijuana</name>
    <dbReference type="NCBI Taxonomy" id="3483"/>
    <lineage>
        <taxon>Eukaryota</taxon>
        <taxon>Viridiplantae</taxon>
        <taxon>Streptophyta</taxon>
        <taxon>Embryophyta</taxon>
        <taxon>Tracheophyta</taxon>
        <taxon>Spermatophyta</taxon>
        <taxon>Magnoliopsida</taxon>
        <taxon>eudicotyledons</taxon>
        <taxon>Gunneridae</taxon>
        <taxon>Pentapetalae</taxon>
        <taxon>rosids</taxon>
        <taxon>fabids</taxon>
        <taxon>Rosales</taxon>
        <taxon>Cannabaceae</taxon>
        <taxon>Cannabis</taxon>
    </lineage>
</organism>
<reference evidence="2" key="1">
    <citation type="submission" date="2021-03" db="UniProtKB">
        <authorList>
            <consortium name="EnsemblPlants"/>
        </authorList>
    </citation>
    <scope>IDENTIFICATION</scope>
</reference>
<evidence type="ECO:0000256" key="1">
    <source>
        <dbReference type="SAM" id="MobiDB-lite"/>
    </source>
</evidence>
<evidence type="ECO:0000313" key="3">
    <source>
        <dbReference type="Proteomes" id="UP000596661"/>
    </source>
</evidence>
<name>A0A803QS78_CANSA</name>
<accession>A0A803QS78</accession>
<keyword evidence="3" id="KW-1185">Reference proteome</keyword>
<dbReference type="Gramene" id="evm.model.ctgX3.2">
    <property type="protein sequence ID" value="cds.evm.model.ctgX3.2"/>
    <property type="gene ID" value="evm.TU.ctgX3.2"/>
</dbReference>
<dbReference type="AlphaFoldDB" id="A0A803QS78"/>
<feature type="compositionally biased region" description="Basic and acidic residues" evidence="1">
    <location>
        <begin position="96"/>
        <end position="107"/>
    </location>
</feature>
<protein>
    <submittedName>
        <fullName evidence="2">Uncharacterized protein</fullName>
    </submittedName>
</protein>
<sequence length="116" mass="13082">MFVLYKELGLPQPTPYEISHYFDLRSVPKQNRTGYFYFSQGDDEVPLSRIVWNLEKKERALRQCLASKGPVGDDSLGIGPRGQAFERLTHIVPTSKGKDKAVTKELDSSSSDYNGI</sequence>
<feature type="region of interest" description="Disordered" evidence="1">
    <location>
        <begin position="95"/>
        <end position="116"/>
    </location>
</feature>